<gene>
    <name evidence="13" type="ORF">CEG18_16700</name>
</gene>
<dbReference type="InterPro" id="IPR051459">
    <property type="entry name" value="Cytochrome_c-type_DH"/>
</dbReference>
<feature type="compositionally biased region" description="Polar residues" evidence="11">
    <location>
        <begin position="404"/>
        <end position="414"/>
    </location>
</feature>
<dbReference type="Gene3D" id="1.10.760.10">
    <property type="entry name" value="Cytochrome c-like domain"/>
    <property type="match status" value="3"/>
</dbReference>
<dbReference type="PANTHER" id="PTHR35008:SF8">
    <property type="entry name" value="ALCOHOL DEHYDROGENASE CYTOCHROME C SUBUNIT"/>
    <property type="match status" value="1"/>
</dbReference>
<feature type="binding site" description="covalent" evidence="9">
    <location>
        <position position="56"/>
    </location>
    <ligand>
        <name>heme c</name>
        <dbReference type="ChEBI" id="CHEBI:61717"/>
        <label>1</label>
    </ligand>
</feature>
<evidence type="ECO:0000256" key="6">
    <source>
        <dbReference type="ARBA" id="ARBA00022737"/>
    </source>
</evidence>
<feature type="binding site" description="covalent" evidence="9">
    <location>
        <position position="328"/>
    </location>
    <ligand>
        <name>heme c</name>
        <dbReference type="ChEBI" id="CHEBI:61717"/>
        <label>3</label>
    </ligand>
</feature>
<accession>A0A246F8V7</accession>
<evidence type="ECO:0000256" key="7">
    <source>
        <dbReference type="ARBA" id="ARBA00023004"/>
    </source>
</evidence>
<comment type="caution">
    <text evidence="13">The sequence shown here is derived from an EMBL/GenBank/DDBJ whole genome shotgun (WGS) entry which is preliminary data.</text>
</comment>
<evidence type="ECO:0000256" key="1">
    <source>
        <dbReference type="ARBA" id="ARBA00004236"/>
    </source>
</evidence>
<keyword evidence="2" id="KW-1003">Cell membrane</keyword>
<dbReference type="GO" id="GO:0005506">
    <property type="term" value="F:iron ion binding"/>
    <property type="evidence" value="ECO:0007669"/>
    <property type="project" value="InterPro"/>
</dbReference>
<evidence type="ECO:0000313" key="13">
    <source>
        <dbReference type="EMBL" id="OWP50074.1"/>
    </source>
</evidence>
<keyword evidence="7 10" id="KW-0408">Iron</keyword>
<reference evidence="13 14" key="1">
    <citation type="submission" date="2017-06" db="EMBL/GenBank/DDBJ databases">
        <title>Draft genome of Pseudomonas nitroreducens DF05.</title>
        <authorList>
            <person name="Iyer R."/>
        </authorList>
    </citation>
    <scope>NUCLEOTIDE SEQUENCE [LARGE SCALE GENOMIC DNA]</scope>
    <source>
        <strain evidence="13 14">DF05</strain>
    </source>
</reference>
<evidence type="ECO:0000259" key="12">
    <source>
        <dbReference type="PROSITE" id="PS51007"/>
    </source>
</evidence>
<keyword evidence="4 10" id="KW-0479">Metal-binding</keyword>
<feature type="binding site" description="axial binding residue" evidence="10">
    <location>
        <position position="60"/>
    </location>
    <ligand>
        <name>heme c</name>
        <dbReference type="ChEBI" id="CHEBI:61717"/>
        <label>1</label>
    </ligand>
    <ligandPart>
        <name>Fe</name>
        <dbReference type="ChEBI" id="CHEBI:18248"/>
    </ligandPart>
</feature>
<sequence length="421" mass="44847">MTRKTIWTGLGALAAVGVALAFAILWRPAIAPRGELAAASQEQIRRGSLVVEAGDCAVCHTRPGGAYLAGGLGLVTPFGTLYSTNITPDARTGIGQWSFEAFERAMRHGISRDGHFLYPAFPYVHYRRMTDADLRDAYAYLMSGPPVNAPATDNQMNFPMNIRPLVSFWNILFLRGETSPHDATRSAPWNRGRYLVEGAGHCAACHSPLNLLGAETSGEQLAGGVVDGWEAPDLRGMASAPARWTREQLVAYLRGDVAADHGAAAGPMRPVSLGVARLPSADVQAIAEYLLSLPPARASAVSPAPRQTPAEPQQAQGAALFQASCAGCHDDAAPMRQIDARPALAMTSALRADSPRNFIKTVLEGLPSTPGQAGPAMPPFAASLDNRQLAQLAAYLRAKAKPQQPWQDLSTTLDALREQTP</sequence>
<dbReference type="GO" id="GO:0020037">
    <property type="term" value="F:heme binding"/>
    <property type="evidence" value="ECO:0007669"/>
    <property type="project" value="InterPro"/>
</dbReference>
<evidence type="ECO:0000256" key="11">
    <source>
        <dbReference type="SAM" id="MobiDB-lite"/>
    </source>
</evidence>
<feature type="binding site" description="covalent" evidence="9">
    <location>
        <position position="202"/>
    </location>
    <ligand>
        <name>heme c</name>
        <dbReference type="ChEBI" id="CHEBI:61717"/>
        <label>2</label>
    </ligand>
</feature>
<dbReference type="InterPro" id="IPR014353">
    <property type="entry name" value="Membr-bd_ADH_cyt_c"/>
</dbReference>
<evidence type="ECO:0000256" key="2">
    <source>
        <dbReference type="ARBA" id="ARBA00022475"/>
    </source>
</evidence>
<name>A0A246F8V7_PSENT</name>
<keyword evidence="8" id="KW-0472">Membrane</keyword>
<evidence type="ECO:0000256" key="9">
    <source>
        <dbReference type="PIRSR" id="PIRSR000018-50"/>
    </source>
</evidence>
<dbReference type="GO" id="GO:0016614">
    <property type="term" value="F:oxidoreductase activity, acting on CH-OH group of donors"/>
    <property type="evidence" value="ECO:0007669"/>
    <property type="project" value="InterPro"/>
</dbReference>
<organism evidence="13 14">
    <name type="scientific">Pseudomonas nitroreducens</name>
    <dbReference type="NCBI Taxonomy" id="46680"/>
    <lineage>
        <taxon>Bacteria</taxon>
        <taxon>Pseudomonadati</taxon>
        <taxon>Pseudomonadota</taxon>
        <taxon>Gammaproteobacteria</taxon>
        <taxon>Pseudomonadales</taxon>
        <taxon>Pseudomonadaceae</taxon>
        <taxon>Pseudomonas</taxon>
    </lineage>
</organism>
<feature type="domain" description="Cytochrome c" evidence="12">
    <location>
        <begin position="312"/>
        <end position="400"/>
    </location>
</feature>
<dbReference type="EMBL" id="NJBA01000005">
    <property type="protein sequence ID" value="OWP50074.1"/>
    <property type="molecule type" value="Genomic_DNA"/>
</dbReference>
<dbReference type="GO" id="GO:0009055">
    <property type="term" value="F:electron transfer activity"/>
    <property type="evidence" value="ECO:0007669"/>
    <property type="project" value="InterPro"/>
</dbReference>
<dbReference type="PROSITE" id="PS51007">
    <property type="entry name" value="CYTC"/>
    <property type="match status" value="3"/>
</dbReference>
<protein>
    <submittedName>
        <fullName evidence="13">Cytochrome C</fullName>
    </submittedName>
</protein>
<keyword evidence="3 9" id="KW-0349">Heme</keyword>
<evidence type="ECO:0000313" key="14">
    <source>
        <dbReference type="Proteomes" id="UP000198145"/>
    </source>
</evidence>
<feature type="binding site" description="axial binding residue" evidence="10">
    <location>
        <position position="329"/>
    </location>
    <ligand>
        <name>heme c</name>
        <dbReference type="ChEBI" id="CHEBI:61717"/>
        <label>3</label>
    </ligand>
    <ligandPart>
        <name>Fe</name>
        <dbReference type="ChEBI" id="CHEBI:18248"/>
    </ligandPart>
</feature>
<evidence type="ECO:0000256" key="3">
    <source>
        <dbReference type="ARBA" id="ARBA00022617"/>
    </source>
</evidence>
<feature type="domain" description="Cytochrome c" evidence="12">
    <location>
        <begin position="42"/>
        <end position="145"/>
    </location>
</feature>
<dbReference type="Proteomes" id="UP000198145">
    <property type="component" value="Unassembled WGS sequence"/>
</dbReference>
<evidence type="ECO:0000256" key="10">
    <source>
        <dbReference type="PIRSR" id="PIRSR000018-51"/>
    </source>
</evidence>
<evidence type="ECO:0000256" key="5">
    <source>
        <dbReference type="ARBA" id="ARBA00022729"/>
    </source>
</evidence>
<evidence type="ECO:0000256" key="8">
    <source>
        <dbReference type="ARBA" id="ARBA00023136"/>
    </source>
</evidence>
<feature type="region of interest" description="Disordered" evidence="11">
    <location>
        <begin position="402"/>
        <end position="421"/>
    </location>
</feature>
<dbReference type="InterPro" id="IPR009056">
    <property type="entry name" value="Cyt_c-like_dom"/>
</dbReference>
<dbReference type="RefSeq" id="WP_088418922.1">
    <property type="nucleotide sequence ID" value="NZ_NJBA01000005.1"/>
</dbReference>
<comment type="subcellular location">
    <subcellularLocation>
        <location evidence="1">Cell membrane</location>
    </subcellularLocation>
</comment>
<feature type="domain" description="Cytochrome c" evidence="12">
    <location>
        <begin position="187"/>
        <end position="294"/>
    </location>
</feature>
<dbReference type="PANTHER" id="PTHR35008">
    <property type="entry name" value="BLL4482 PROTEIN-RELATED"/>
    <property type="match status" value="1"/>
</dbReference>
<proteinExistence type="predicted"/>
<dbReference type="InterPro" id="IPR036909">
    <property type="entry name" value="Cyt_c-like_dom_sf"/>
</dbReference>
<evidence type="ECO:0000256" key="4">
    <source>
        <dbReference type="ARBA" id="ARBA00022723"/>
    </source>
</evidence>
<dbReference type="PIRSF" id="PIRSF000018">
    <property type="entry name" value="Mb_ADH_cyt_c"/>
    <property type="match status" value="1"/>
</dbReference>
<keyword evidence="6" id="KW-0677">Repeat</keyword>
<dbReference type="GO" id="GO:0005886">
    <property type="term" value="C:plasma membrane"/>
    <property type="evidence" value="ECO:0007669"/>
    <property type="project" value="UniProtKB-SubCell"/>
</dbReference>
<dbReference type="eggNOG" id="COG2010">
    <property type="taxonomic scope" value="Bacteria"/>
</dbReference>
<feature type="binding site" description="covalent" evidence="9">
    <location>
        <position position="325"/>
    </location>
    <ligand>
        <name>heme c</name>
        <dbReference type="ChEBI" id="CHEBI:61717"/>
        <label>3</label>
    </ligand>
</feature>
<feature type="binding site" description="covalent" evidence="9">
    <location>
        <position position="205"/>
    </location>
    <ligand>
        <name>heme c</name>
        <dbReference type="ChEBI" id="CHEBI:61717"/>
        <label>2</label>
    </ligand>
</feature>
<feature type="binding site" description="covalent" evidence="9">
    <location>
        <position position="59"/>
    </location>
    <ligand>
        <name>heme c</name>
        <dbReference type="ChEBI" id="CHEBI:61717"/>
        <label>1</label>
    </ligand>
</feature>
<dbReference type="Pfam" id="PF13442">
    <property type="entry name" value="Cytochrome_CBB3"/>
    <property type="match status" value="1"/>
</dbReference>
<dbReference type="Pfam" id="PF00034">
    <property type="entry name" value="Cytochrom_C"/>
    <property type="match status" value="2"/>
</dbReference>
<feature type="binding site" description="axial binding residue" evidence="10">
    <location>
        <position position="206"/>
    </location>
    <ligand>
        <name>heme c</name>
        <dbReference type="ChEBI" id="CHEBI:61717"/>
        <label>2</label>
    </ligand>
    <ligandPart>
        <name>Fe</name>
        <dbReference type="ChEBI" id="CHEBI:18248"/>
    </ligandPart>
</feature>
<dbReference type="SUPFAM" id="SSF46626">
    <property type="entry name" value="Cytochrome c"/>
    <property type="match status" value="3"/>
</dbReference>
<comment type="cofactor">
    <cofactor evidence="9">
        <name>heme c</name>
        <dbReference type="ChEBI" id="CHEBI:61717"/>
    </cofactor>
    <text evidence="9">Binds 3 heme c groups covalently per subunit.</text>
</comment>
<keyword evidence="5" id="KW-0732">Signal</keyword>
<dbReference type="AlphaFoldDB" id="A0A246F8V7"/>